<dbReference type="InterPro" id="IPR026003">
    <property type="entry name" value="Cohesin_HEAT"/>
</dbReference>
<dbReference type="PANTHER" id="PTHR21704:SF18">
    <property type="entry name" value="NIPPED-B-LIKE PROTEIN"/>
    <property type="match status" value="1"/>
</dbReference>
<dbReference type="Pfam" id="PF12830">
    <property type="entry name" value="Nipped-B_C"/>
    <property type="match status" value="1"/>
</dbReference>
<evidence type="ECO:0000313" key="9">
    <source>
        <dbReference type="EMBL" id="RNA37753.1"/>
    </source>
</evidence>
<evidence type="ECO:0000256" key="1">
    <source>
        <dbReference type="ARBA" id="ARBA00004123"/>
    </source>
</evidence>
<name>A0A3M7SPL4_BRAPC</name>
<dbReference type="InterPro" id="IPR011989">
    <property type="entry name" value="ARM-like"/>
</dbReference>
<reference evidence="9 10" key="1">
    <citation type="journal article" date="2018" name="Sci. Rep.">
        <title>Genomic signatures of local adaptation to the degree of environmental predictability in rotifers.</title>
        <authorList>
            <person name="Franch-Gras L."/>
            <person name="Hahn C."/>
            <person name="Garcia-Roger E.M."/>
            <person name="Carmona M.J."/>
            <person name="Serra M."/>
            <person name="Gomez A."/>
        </authorList>
    </citation>
    <scope>NUCLEOTIDE SEQUENCE [LARGE SCALE GENOMIC DNA]</scope>
    <source>
        <strain evidence="9">HYR1</strain>
    </source>
</reference>
<dbReference type="InterPro" id="IPR016024">
    <property type="entry name" value="ARM-type_fold"/>
</dbReference>
<feature type="domain" description="Sister chromatid cohesion C-terminal" evidence="8">
    <location>
        <begin position="1337"/>
        <end position="1519"/>
    </location>
</feature>
<dbReference type="GO" id="GO:0003682">
    <property type="term" value="F:chromatin binding"/>
    <property type="evidence" value="ECO:0007669"/>
    <property type="project" value="TreeGrafter"/>
</dbReference>
<dbReference type="CDD" id="cd23958">
    <property type="entry name" value="SCC2"/>
    <property type="match status" value="1"/>
</dbReference>
<keyword evidence="3 6" id="KW-0677">Repeat</keyword>
<dbReference type="GO" id="GO:0090694">
    <property type="term" value="C:Scc2-Scc4 cohesin loading complex"/>
    <property type="evidence" value="ECO:0007669"/>
    <property type="project" value="TreeGrafter"/>
</dbReference>
<feature type="region of interest" description="Disordered" evidence="7">
    <location>
        <begin position="1738"/>
        <end position="1803"/>
    </location>
</feature>
<dbReference type="InterPro" id="IPR033031">
    <property type="entry name" value="Scc2/Nipped-B"/>
</dbReference>
<protein>
    <recommendedName>
        <fullName evidence="6">Nipped-B protein</fullName>
    </recommendedName>
</protein>
<dbReference type="GO" id="GO:0010468">
    <property type="term" value="P:regulation of gene expression"/>
    <property type="evidence" value="ECO:0007669"/>
    <property type="project" value="InterPro"/>
</dbReference>
<dbReference type="GO" id="GO:1990414">
    <property type="term" value="P:replication-born double-strand break repair via sister chromatid exchange"/>
    <property type="evidence" value="ECO:0007669"/>
    <property type="project" value="TreeGrafter"/>
</dbReference>
<dbReference type="STRING" id="10195.A0A3M7SPL4"/>
<dbReference type="Proteomes" id="UP000276133">
    <property type="component" value="Unassembled WGS sequence"/>
</dbReference>
<keyword evidence="5 6" id="KW-0131">Cell cycle</keyword>
<dbReference type="SUPFAM" id="SSF48371">
    <property type="entry name" value="ARM repeat"/>
    <property type="match status" value="1"/>
</dbReference>
<proteinExistence type="inferred from homology"/>
<keyword evidence="10" id="KW-1185">Reference proteome</keyword>
<evidence type="ECO:0000256" key="5">
    <source>
        <dbReference type="ARBA" id="ARBA00023306"/>
    </source>
</evidence>
<dbReference type="Pfam" id="PF12765">
    <property type="entry name" value="Cohesin_HEAT"/>
    <property type="match status" value="1"/>
</dbReference>
<comment type="caution">
    <text evidence="9">The sequence shown here is derived from an EMBL/GenBank/DDBJ whole genome shotgun (WGS) entry which is preliminary data.</text>
</comment>
<keyword evidence="4 6" id="KW-0539">Nucleus</keyword>
<dbReference type="GO" id="GO:0034087">
    <property type="term" value="P:establishment of mitotic sister chromatid cohesion"/>
    <property type="evidence" value="ECO:0007669"/>
    <property type="project" value="TreeGrafter"/>
</dbReference>
<dbReference type="EMBL" id="REGN01000983">
    <property type="protein sequence ID" value="RNA37753.1"/>
    <property type="molecule type" value="Genomic_DNA"/>
</dbReference>
<sequence>MSISSASPCEIGSSSHTIPSVPILSFSSIGNLSDTLKELPFVRPIDKRLLDLDTDINFDSLSLIDECYRDRSIKLINNTDNYFVESISSLIKQVDTSKIEFIHRDDRINNPYPPLLKSLITNDRSIFSNTFSDVQLIEESRKENEESRESPKIVKIESKPKVEKESINPASFYKKTNKNLPDDFTPELIEQLAAEGYDVMGSRRARAPKAAVKVESSDSEDELKLKKKNPDKTPCKMMPVRQKRELDQPNEHHSLKRFSQLLEDLLDSFENDLLQTITNKDLDQDIPSEYLISRQLCAEMAQEAFKMYTYSSINLVGKENLLKLQNLIFFNIKDGIRSLHIMNEESSEEKLLKDILIDKVLRASDCSILSLIIMTSNKISKELIIEDLIEQIGIFQKLILNEIIFPHYDPVYKSSSSCGDSKPASKRKLFTQSNMHNKTTLNSKHINHVYNRMREMLGLTSHLLAQIDLTDTILITLTSLSVMCFFVENINDLQLEALKILTNIFSRYERHRQLVLDDILSSLAKLHQSKRATRSYKCFSGDSIQMFTALLLQLVQSEVNTLDESRTDHAELTFEHKETFLLNTYAQANQTAKKFLTHFFSKCKVKQADFDFRPLFENFIQDLLVTANKPEWPVSQTLLNLLGLILVNQIQSEQVDVPSRVNSLEYLGIIVAQLRKDALEYQKYPGRIDKIRDKLAIKKPQISDTDTFFVLQSSLVAYLNSLIGNDQLHKYAKNFLLAQWLKEAGERPVNGSEQMEHGEERVDAVNTQNEIRHKIYSLLDEQSPSATLDAGEAFFLTKYLASAKKNVDKNFDFYLLNIVNLTGSDGATPTQVRSKAIKCLSLVIEADPHILLKPKVYKCVEANFLHQTISVREASVDLVGRFITIMPELTAHYYKLLSERILDVGVSVRKRVIKILRDICLNQPRFEHKREICVRILRRINDEDNIKKLVIDTFYQIWFAPCDKQQRFERVQNLVQVVNEFNVISNPTSMDIFESLFAALIVTQTVPGDDTTTTTSTSTISKDSGEKELLLNRSKEVERSCKQIVDCLIDNVLSTEANSNTSQLVSSLATLYLLSKIKPDYLVAHAETLLPYLNIKSTSPTDSLIINSAARILECVVPLLQSPSNSFLLALEESLCKLIFQSGMMIVSSCISCLGTVVNKLSHNFKLAADCLSKFYKNAVYLRESVKADQRIEPQAKSMLHRVLYTLGLLSKHFDLDSSHFKQFNVCTKDSLFDLFMHFVKATFEWDVQLKALLGLGFFLTTNSEYMIREEVKCLYLACIKSEEAQVPLALKAQVFANLTDYLNEEDQRNLAKSVQLAKSHCRDDLKEMLDVQSGMASTIVQCYLRPILDSYLTSNVQVRLSVFTCLSMILNQGLVYPIECVPYLVAMTTDLDTKIQTKSLLHLTHLQKAHPNFVQSKSIAGVNVSFVLHKCVRSGASVVRGFSENGEVLSLNHHLYSLIRSNRSYRRAFVQQLLKMFDDSSASSHTTLEHKVFIADNLAYFPYQLLDEPLFLIHQIDLIISCTGINLLQTFKENLGGPSDGEPVSRENGGAASVANNFDMLSQLECPQEVEEVRAAAKAPQMQDEDEQTFDSVYQNLPCDLSALKQCMYQAQGCCLLLILKLFLKEVYSINDSRIQSYSPCDSAKVNDRPLTSRKANRKFNPKQIIDYIGRYRNDALQNEQLKESLVNEYLEFKELMLTIDQEETAKTDETKVIKPGSEPKLSLLQQKLYEGIEKTRSVASTPGGNASGQDSVNATPRKSKHKRGLSSSTKKLTNKKRKKKRDSDDSSNDEYMANSDLDDEL</sequence>
<feature type="compositionally biased region" description="Polar residues" evidence="7">
    <location>
        <begin position="1739"/>
        <end position="1758"/>
    </location>
</feature>
<evidence type="ECO:0000256" key="6">
    <source>
        <dbReference type="RuleBase" id="RU364107"/>
    </source>
</evidence>
<evidence type="ECO:0000256" key="7">
    <source>
        <dbReference type="SAM" id="MobiDB-lite"/>
    </source>
</evidence>
<dbReference type="GO" id="GO:0071169">
    <property type="term" value="P:establishment of protein localization to chromatin"/>
    <property type="evidence" value="ECO:0007669"/>
    <property type="project" value="TreeGrafter"/>
</dbReference>
<dbReference type="Gene3D" id="1.25.10.10">
    <property type="entry name" value="Leucine-rich Repeat Variant"/>
    <property type="match status" value="1"/>
</dbReference>
<evidence type="ECO:0000256" key="4">
    <source>
        <dbReference type="ARBA" id="ARBA00023242"/>
    </source>
</evidence>
<gene>
    <name evidence="9" type="ORF">BpHYR1_042246</name>
</gene>
<comment type="similarity">
    <text evidence="2 6">Belongs to the SCC2/Nipped-B family.</text>
</comment>
<organism evidence="9 10">
    <name type="scientific">Brachionus plicatilis</name>
    <name type="common">Marine rotifer</name>
    <name type="synonym">Brachionus muelleri</name>
    <dbReference type="NCBI Taxonomy" id="10195"/>
    <lineage>
        <taxon>Eukaryota</taxon>
        <taxon>Metazoa</taxon>
        <taxon>Spiralia</taxon>
        <taxon>Gnathifera</taxon>
        <taxon>Rotifera</taxon>
        <taxon>Eurotatoria</taxon>
        <taxon>Monogononta</taxon>
        <taxon>Pseudotrocha</taxon>
        <taxon>Ploima</taxon>
        <taxon>Brachionidae</taxon>
        <taxon>Brachionus</taxon>
    </lineage>
</organism>
<evidence type="ECO:0000256" key="2">
    <source>
        <dbReference type="ARBA" id="ARBA00009252"/>
    </source>
</evidence>
<dbReference type="PANTHER" id="PTHR21704">
    <property type="entry name" value="NIPPED-B-LIKE PROTEIN DELANGIN SCC2-RELATED"/>
    <property type="match status" value="1"/>
</dbReference>
<dbReference type="GO" id="GO:0061775">
    <property type="term" value="F:cohesin loader activity"/>
    <property type="evidence" value="ECO:0007669"/>
    <property type="project" value="InterPro"/>
</dbReference>
<comment type="subcellular location">
    <subcellularLocation>
        <location evidence="1 6">Nucleus</location>
    </subcellularLocation>
</comment>
<dbReference type="GO" id="GO:0140588">
    <property type="term" value="P:chromatin looping"/>
    <property type="evidence" value="ECO:0007669"/>
    <property type="project" value="InterPro"/>
</dbReference>
<accession>A0A3M7SPL4</accession>
<evidence type="ECO:0000313" key="10">
    <source>
        <dbReference type="Proteomes" id="UP000276133"/>
    </source>
</evidence>
<dbReference type="OrthoDB" id="418242at2759"/>
<dbReference type="InterPro" id="IPR024986">
    <property type="entry name" value="Nipped-B_C"/>
</dbReference>
<evidence type="ECO:0000259" key="8">
    <source>
        <dbReference type="Pfam" id="PF12830"/>
    </source>
</evidence>
<evidence type="ECO:0000256" key="3">
    <source>
        <dbReference type="ARBA" id="ARBA00022737"/>
    </source>
</evidence>
<feature type="compositionally biased region" description="Basic and acidic residues" evidence="7">
    <location>
        <begin position="222"/>
        <end position="234"/>
    </location>
</feature>
<feature type="region of interest" description="Disordered" evidence="7">
    <location>
        <begin position="215"/>
        <end position="236"/>
    </location>
</feature>